<reference evidence="4" key="1">
    <citation type="submission" date="2020-05" db="EMBL/GenBank/DDBJ databases">
        <authorList>
            <person name="Chiriac C."/>
            <person name="Salcher M."/>
            <person name="Ghai R."/>
            <person name="Kavagutti S V."/>
        </authorList>
    </citation>
    <scope>NUCLEOTIDE SEQUENCE</scope>
</reference>
<evidence type="ECO:0000259" key="2">
    <source>
        <dbReference type="Pfam" id="PF20441"/>
    </source>
</evidence>
<dbReference type="InterPro" id="IPR005021">
    <property type="entry name" value="Terminase_largesu-like"/>
</dbReference>
<feature type="domain" description="Terminase large subunit-like endonuclease" evidence="2">
    <location>
        <begin position="358"/>
        <end position="477"/>
    </location>
</feature>
<name>A0A6J5RGS3_9CAUD</name>
<gene>
    <name evidence="4" type="ORF">UFOVP1226_51</name>
    <name evidence="3" type="ORF">UFOVP278_46</name>
</gene>
<dbReference type="GO" id="GO:0004519">
    <property type="term" value="F:endonuclease activity"/>
    <property type="evidence" value="ECO:0007669"/>
    <property type="project" value="InterPro"/>
</dbReference>
<evidence type="ECO:0000313" key="3">
    <source>
        <dbReference type="EMBL" id="CAB4135021.1"/>
    </source>
</evidence>
<accession>A0A6J5RGS3</accession>
<organism evidence="4">
    <name type="scientific">uncultured Caudovirales phage</name>
    <dbReference type="NCBI Taxonomy" id="2100421"/>
    <lineage>
        <taxon>Viruses</taxon>
        <taxon>Duplodnaviria</taxon>
        <taxon>Heunggongvirae</taxon>
        <taxon>Uroviricota</taxon>
        <taxon>Caudoviricetes</taxon>
        <taxon>Peduoviridae</taxon>
        <taxon>Maltschvirus</taxon>
        <taxon>Maltschvirus maltsch</taxon>
    </lineage>
</organism>
<protein>
    <submittedName>
        <fullName evidence="4">COG4626 Phage terminase-like protein, large subunit</fullName>
    </submittedName>
</protein>
<dbReference type="PANTHER" id="PTHR41287:SF1">
    <property type="entry name" value="PROTEIN YMFN"/>
    <property type="match status" value="1"/>
</dbReference>
<dbReference type="Gene3D" id="3.40.50.300">
    <property type="entry name" value="P-loop containing nucleotide triphosphate hydrolases"/>
    <property type="match status" value="1"/>
</dbReference>
<proteinExistence type="predicted"/>
<dbReference type="Gene3D" id="3.30.420.240">
    <property type="match status" value="1"/>
</dbReference>
<dbReference type="InterPro" id="IPR046461">
    <property type="entry name" value="TerL_ATPase"/>
</dbReference>
<sequence length="492" mass="54983">MASVPAKPKQAWKPAYATAQRSVISDGDDVIAFAEYFLRVTKGVRAGEPLTFTDWQQWLLRALLERNELGRLRYKRALIGLPRKNGKSLLGSALALYGLFAGEAGAEVYSAAGDRQQARIVFEEAKHQIQRSSSLVNECKVYRDAIEVPSTGAIYRVLSSDGKLAQGLNPSLVVFDELHVQRNDDLYDALTMGSGARLDPLVVAITTAGFDLESLCGRLYQYGKRVAAGEASEDQFGFWWWEAKTDCDINDEKQWKISNPNLPLGLLDLDDMRVSARQSSEAAMRRFRLNQWTRSQESWLPVGAWEQCTGDATINAYDPCWVGIDMALKHDSVGIVIAQPHEDGRIAVQAKIFHPDQEAIDIHAIESHLRELHNELEVQEFAYDPAFFQRSAESLYDDGLPMVEFPQSSQRMIPACGTAYEFIVGKKIVHGGSPMFTDQVLSAAQRMTEQGWRLSKGKSRRKIDACIAMCMAIDRATRRSSNTPTPMIANVW</sequence>
<evidence type="ECO:0000259" key="1">
    <source>
        <dbReference type="Pfam" id="PF03354"/>
    </source>
</evidence>
<dbReference type="EMBL" id="LR796291">
    <property type="protein sequence ID" value="CAB4135021.1"/>
    <property type="molecule type" value="Genomic_DNA"/>
</dbReference>
<dbReference type="InterPro" id="IPR046462">
    <property type="entry name" value="TerL_nuclease"/>
</dbReference>
<dbReference type="Pfam" id="PF20441">
    <property type="entry name" value="TerL_nuclease"/>
    <property type="match status" value="2"/>
</dbReference>
<dbReference type="PANTHER" id="PTHR41287">
    <property type="match status" value="1"/>
</dbReference>
<feature type="domain" description="Terminase large subunit-like endonuclease" evidence="2">
    <location>
        <begin position="234"/>
        <end position="355"/>
    </location>
</feature>
<dbReference type="InterPro" id="IPR027417">
    <property type="entry name" value="P-loop_NTPase"/>
</dbReference>
<dbReference type="Pfam" id="PF03354">
    <property type="entry name" value="TerL_ATPase"/>
    <property type="match status" value="1"/>
</dbReference>
<dbReference type="EMBL" id="LR797174">
    <property type="protein sequence ID" value="CAB4191525.1"/>
    <property type="molecule type" value="Genomic_DNA"/>
</dbReference>
<evidence type="ECO:0000313" key="4">
    <source>
        <dbReference type="EMBL" id="CAB4191525.1"/>
    </source>
</evidence>
<feature type="domain" description="Terminase large subunit-like ATPase" evidence="1">
    <location>
        <begin position="70"/>
        <end position="225"/>
    </location>
</feature>